<comment type="caution">
    <text evidence="2">The sequence shown here is derived from an EMBL/GenBank/DDBJ whole genome shotgun (WGS) entry which is preliminary data.</text>
</comment>
<feature type="region of interest" description="Disordered" evidence="1">
    <location>
        <begin position="150"/>
        <end position="194"/>
    </location>
</feature>
<feature type="compositionally biased region" description="Basic and acidic residues" evidence="1">
    <location>
        <begin position="152"/>
        <end position="177"/>
    </location>
</feature>
<reference evidence="2 3" key="1">
    <citation type="submission" date="2019-02" db="EMBL/GenBank/DDBJ databases">
        <title>Deep-cultivation of Planctomycetes and their phenomic and genomic characterization uncovers novel biology.</title>
        <authorList>
            <person name="Wiegand S."/>
            <person name="Jogler M."/>
            <person name="Boedeker C."/>
            <person name="Pinto D."/>
            <person name="Vollmers J."/>
            <person name="Rivas-Marin E."/>
            <person name="Kohn T."/>
            <person name="Peeters S.H."/>
            <person name="Heuer A."/>
            <person name="Rast P."/>
            <person name="Oberbeckmann S."/>
            <person name="Bunk B."/>
            <person name="Jeske O."/>
            <person name="Meyerdierks A."/>
            <person name="Storesund J.E."/>
            <person name="Kallscheuer N."/>
            <person name="Luecker S."/>
            <person name="Lage O.M."/>
            <person name="Pohl T."/>
            <person name="Merkel B.J."/>
            <person name="Hornburger P."/>
            <person name="Mueller R.-W."/>
            <person name="Bruemmer F."/>
            <person name="Labrenz M."/>
            <person name="Spormann A.M."/>
            <person name="Op Den Camp H."/>
            <person name="Overmann J."/>
            <person name="Amann R."/>
            <person name="Jetten M.S.M."/>
            <person name="Mascher T."/>
            <person name="Medema M.H."/>
            <person name="Devos D.P."/>
            <person name="Kaster A.-K."/>
            <person name="Ovreas L."/>
            <person name="Rohde M."/>
            <person name="Galperin M.Y."/>
            <person name="Jogler C."/>
        </authorList>
    </citation>
    <scope>NUCLEOTIDE SEQUENCE [LARGE SCALE GENOMIC DNA]</scope>
    <source>
        <strain evidence="2 3">Pla52o</strain>
    </source>
</reference>
<feature type="region of interest" description="Disordered" evidence="1">
    <location>
        <begin position="1"/>
        <end position="23"/>
    </location>
</feature>
<sequence>MKKSYSYSGAAGTRTRTRNGAPMTEPIFDHDRLDVYRLSIDYVASSFAIAKELNGLHRHARDQWLRAAQSIPLNIAEGNGKRSLKDRNRFLDIARGSALECASIQDVLFATDGLGGEQHGELKRTLKRIVSMLMRLIARADAVSESSARYNAADEHEYRDAEYEYEHEEQPEPRIAPKDAAPLFSKSMSTARPP</sequence>
<dbReference type="AlphaFoldDB" id="A0A5C6CJ86"/>
<dbReference type="Gene3D" id="1.20.1440.60">
    <property type="entry name" value="23S rRNA-intervening sequence"/>
    <property type="match status" value="1"/>
</dbReference>
<accession>A0A5C6CJ86</accession>
<dbReference type="EMBL" id="SJPT01000004">
    <property type="protein sequence ID" value="TWU22859.1"/>
    <property type="molecule type" value="Genomic_DNA"/>
</dbReference>
<evidence type="ECO:0000256" key="1">
    <source>
        <dbReference type="SAM" id="MobiDB-lite"/>
    </source>
</evidence>
<dbReference type="Proteomes" id="UP000316304">
    <property type="component" value="Unassembled WGS sequence"/>
</dbReference>
<organism evidence="2 3">
    <name type="scientific">Novipirellula galeiformis</name>
    <dbReference type="NCBI Taxonomy" id="2528004"/>
    <lineage>
        <taxon>Bacteria</taxon>
        <taxon>Pseudomonadati</taxon>
        <taxon>Planctomycetota</taxon>
        <taxon>Planctomycetia</taxon>
        <taxon>Pirellulales</taxon>
        <taxon>Pirellulaceae</taxon>
        <taxon>Novipirellula</taxon>
    </lineage>
</organism>
<dbReference type="SUPFAM" id="SSF158446">
    <property type="entry name" value="IVS-encoded protein-like"/>
    <property type="match status" value="1"/>
</dbReference>
<evidence type="ECO:0000313" key="2">
    <source>
        <dbReference type="EMBL" id="TWU22859.1"/>
    </source>
</evidence>
<dbReference type="InterPro" id="IPR012657">
    <property type="entry name" value="23S_rRNA-intervening_sequence"/>
</dbReference>
<proteinExistence type="predicted"/>
<dbReference type="InterPro" id="IPR036583">
    <property type="entry name" value="23S_rRNA_IVS_sf"/>
</dbReference>
<dbReference type="Pfam" id="PF05635">
    <property type="entry name" value="23S_rRNA_IVP"/>
    <property type="match status" value="1"/>
</dbReference>
<evidence type="ECO:0008006" key="4">
    <source>
        <dbReference type="Google" id="ProtNLM"/>
    </source>
</evidence>
<protein>
    <recommendedName>
        <fullName evidence="4">Four helix bundle protein</fullName>
    </recommendedName>
</protein>
<gene>
    <name evidence="2" type="ORF">Pla52o_23880</name>
</gene>
<dbReference type="NCBIfam" id="TIGR02436">
    <property type="entry name" value="four helix bundle protein"/>
    <property type="match status" value="1"/>
</dbReference>
<evidence type="ECO:0000313" key="3">
    <source>
        <dbReference type="Proteomes" id="UP000316304"/>
    </source>
</evidence>
<dbReference type="PANTHER" id="PTHR38471">
    <property type="entry name" value="FOUR HELIX BUNDLE PROTEIN"/>
    <property type="match status" value="1"/>
</dbReference>
<name>A0A5C6CJ86_9BACT</name>
<keyword evidence="3" id="KW-1185">Reference proteome</keyword>
<dbReference type="PANTHER" id="PTHR38471:SF2">
    <property type="entry name" value="FOUR HELIX BUNDLE PROTEIN"/>
    <property type="match status" value="1"/>
</dbReference>